<dbReference type="InterPro" id="IPR014721">
    <property type="entry name" value="Ribsml_uS5_D2-typ_fold_subgr"/>
</dbReference>
<dbReference type="GO" id="GO:0005524">
    <property type="term" value="F:ATP binding"/>
    <property type="evidence" value="ECO:0007669"/>
    <property type="project" value="InterPro"/>
</dbReference>
<evidence type="ECO:0000313" key="6">
    <source>
        <dbReference type="Proteomes" id="UP001141434"/>
    </source>
</evidence>
<dbReference type="InterPro" id="IPR020568">
    <property type="entry name" value="Ribosomal_Su5_D2-typ_SF"/>
</dbReference>
<feature type="compositionally biased region" description="Polar residues" evidence="3">
    <location>
        <begin position="462"/>
        <end position="473"/>
    </location>
</feature>
<feature type="compositionally biased region" description="Polar residues" evidence="3">
    <location>
        <begin position="406"/>
        <end position="420"/>
    </location>
</feature>
<feature type="compositionally biased region" description="Polar residues" evidence="3">
    <location>
        <begin position="427"/>
        <end position="453"/>
    </location>
</feature>
<feature type="domain" description="DNA mismatch repair protein S5" evidence="4">
    <location>
        <begin position="219"/>
        <end position="358"/>
    </location>
</feature>
<dbReference type="SMART" id="SM01340">
    <property type="entry name" value="DNA_mis_repair"/>
    <property type="match status" value="1"/>
</dbReference>
<keyword evidence="6" id="KW-1185">Reference proteome</keyword>
<dbReference type="AlphaFoldDB" id="A0A9W9G994"/>
<dbReference type="GO" id="GO:0032389">
    <property type="term" value="C:MutLalpha complex"/>
    <property type="evidence" value="ECO:0007669"/>
    <property type="project" value="TreeGrafter"/>
</dbReference>
<dbReference type="SUPFAM" id="SSF54211">
    <property type="entry name" value="Ribosomal protein S5 domain 2-like"/>
    <property type="match status" value="1"/>
</dbReference>
<feature type="compositionally biased region" description="Low complexity" evidence="3">
    <location>
        <begin position="546"/>
        <end position="555"/>
    </location>
</feature>
<dbReference type="Pfam" id="PF13589">
    <property type="entry name" value="HATPase_c_3"/>
    <property type="match status" value="1"/>
</dbReference>
<evidence type="ECO:0000313" key="5">
    <source>
        <dbReference type="EMBL" id="KAJ5114396.1"/>
    </source>
</evidence>
<dbReference type="RefSeq" id="XP_056515589.1">
    <property type="nucleotide sequence ID" value="XM_056650739.1"/>
</dbReference>
<dbReference type="GO" id="GO:0030983">
    <property type="term" value="F:mismatched DNA binding"/>
    <property type="evidence" value="ECO:0007669"/>
    <property type="project" value="InterPro"/>
</dbReference>
<dbReference type="CDD" id="cd16926">
    <property type="entry name" value="HATPase_MutL-MLH-PMS-like"/>
    <property type="match status" value="1"/>
</dbReference>
<organism evidence="5 6">
    <name type="scientific">Penicillium alfredii</name>
    <dbReference type="NCBI Taxonomy" id="1506179"/>
    <lineage>
        <taxon>Eukaryota</taxon>
        <taxon>Fungi</taxon>
        <taxon>Dikarya</taxon>
        <taxon>Ascomycota</taxon>
        <taxon>Pezizomycotina</taxon>
        <taxon>Eurotiomycetes</taxon>
        <taxon>Eurotiomycetidae</taxon>
        <taxon>Eurotiales</taxon>
        <taxon>Aspergillaceae</taxon>
        <taxon>Penicillium</taxon>
    </lineage>
</organism>
<evidence type="ECO:0000256" key="3">
    <source>
        <dbReference type="SAM" id="MobiDB-lite"/>
    </source>
</evidence>
<dbReference type="InterPro" id="IPR038973">
    <property type="entry name" value="MutL/Mlh/Pms-like"/>
</dbReference>
<proteinExistence type="inferred from homology"/>
<dbReference type="GO" id="GO:0016887">
    <property type="term" value="F:ATP hydrolysis activity"/>
    <property type="evidence" value="ECO:0007669"/>
    <property type="project" value="InterPro"/>
</dbReference>
<dbReference type="InterPro" id="IPR002099">
    <property type="entry name" value="MutL/Mlh/PMS"/>
</dbReference>
<dbReference type="GO" id="GO:0140664">
    <property type="term" value="F:ATP-dependent DNA damage sensor activity"/>
    <property type="evidence" value="ECO:0007669"/>
    <property type="project" value="InterPro"/>
</dbReference>
<keyword evidence="2" id="KW-0227">DNA damage</keyword>
<feature type="compositionally biased region" description="Polar residues" evidence="3">
    <location>
        <begin position="622"/>
        <end position="635"/>
    </location>
</feature>
<dbReference type="NCBIfam" id="TIGR00585">
    <property type="entry name" value="mutl"/>
    <property type="match status" value="1"/>
</dbReference>
<dbReference type="GO" id="GO:0006298">
    <property type="term" value="P:mismatch repair"/>
    <property type="evidence" value="ECO:0007669"/>
    <property type="project" value="InterPro"/>
</dbReference>
<comment type="caution">
    <text evidence="5">The sequence shown here is derived from an EMBL/GenBank/DDBJ whole genome shotgun (WGS) entry which is preliminary data.</text>
</comment>
<reference evidence="5" key="2">
    <citation type="journal article" date="2023" name="IMA Fungus">
        <title>Comparative genomic study of the Penicillium genus elucidates a diverse pangenome and 15 lateral gene transfer events.</title>
        <authorList>
            <person name="Petersen C."/>
            <person name="Sorensen T."/>
            <person name="Nielsen M.R."/>
            <person name="Sondergaard T.E."/>
            <person name="Sorensen J.L."/>
            <person name="Fitzpatrick D.A."/>
            <person name="Frisvad J.C."/>
            <person name="Nielsen K.L."/>
        </authorList>
    </citation>
    <scope>NUCLEOTIDE SEQUENCE</scope>
    <source>
        <strain evidence="5">IBT 34128</strain>
    </source>
</reference>
<feature type="compositionally biased region" description="Polar residues" evidence="3">
    <location>
        <begin position="480"/>
        <end position="494"/>
    </location>
</feature>
<feature type="region of interest" description="Disordered" evidence="3">
    <location>
        <begin position="607"/>
        <end position="635"/>
    </location>
</feature>
<evidence type="ECO:0000256" key="1">
    <source>
        <dbReference type="ARBA" id="ARBA00006082"/>
    </source>
</evidence>
<dbReference type="OrthoDB" id="10263226at2759"/>
<dbReference type="InterPro" id="IPR014762">
    <property type="entry name" value="DNA_mismatch_repair_CS"/>
</dbReference>
<dbReference type="PANTHER" id="PTHR10073:SF41">
    <property type="entry name" value="MISMATCH REPAIR PROTEIN, PUTATIVE (AFU_ORTHOLOGUE AFUA_8G05820)-RELATED"/>
    <property type="match status" value="1"/>
</dbReference>
<dbReference type="GeneID" id="81389907"/>
<sequence>MPIAALPPTTIRAIGSASVISDPCSVVKELVDNALDASASSVMVEMSQNTVDVIQLKDNGHGISSEDYPNVCKRTFTSKIQTVDDLRTIGGASLGFRGEALASVAELSGGVTITTRVDSEVAGSCLKYGRDGELTATQRVSHPVGTTVRITDLLKHIPVRRQTVLKSAAKTLARIKKLLQAYAMAQPSKRFSLKVMKAKNENGNWMYAPGATASLSDAAMKIVGTEISSSCMIKEASIANEIGDGEPSDKKFYQLVAFLPKSDTDPVKVHNVGQFFSVDGRPLSTSRGIGHDVVKMFKSYLRAAGSRAGVSKSATDPFLCVQLQCPRGTYDVNIEPAKDDILFADRDLVVSLAERLFRDHYGEIEGHDKPALDARKGISSQAATIKPGFEILMAQRRPEPAALAQESANDAVDQTLTSPVSHRCSHSPDTSSVNSLSSNTPRSINPHQNAGSKRNTEFVNPWSITRINASFSTPRREQVPPSSTTPQNFLTGSPQEPVPRRPGPTTSNNINPHSPELPSPPTSRVASTSPVRRRQRPPEPAESSIRVDSPDSSRSAARKRDRERYGNGALDTWFLKTTQASLGHDTAEDTPMGEENEVPLSQLSQGRFDTQTQDPSPGDRSAVSNPNIHLSQSINSGRGFPVLEKWAASLREEPNTEAYPGLERALDFEKRKKEAMQRRRTHTGNRDKQPVSEIGHPSQRSLHSSRYLAAKAALTSERNFTTESISRMSLSPHDPRAYLIHHHAQQNSQDGSKARRIQTSRLPFEKIPEGHDLHKICLPQSADFSHISGAFQHTMQHDLYAECGIEDGALSASHVDALLPLWSRRLAAIINEQYKTRDTWQSPEWQIDLSSVVFQHLRNSDECGD</sequence>
<accession>A0A9W9G994</accession>
<dbReference type="EMBL" id="JAPMSZ010000001">
    <property type="protein sequence ID" value="KAJ5114396.1"/>
    <property type="molecule type" value="Genomic_DNA"/>
</dbReference>
<name>A0A9W9G994_9EURO</name>
<evidence type="ECO:0000256" key="2">
    <source>
        <dbReference type="ARBA" id="ARBA00022763"/>
    </source>
</evidence>
<dbReference type="PROSITE" id="PS00058">
    <property type="entry name" value="DNA_MISMATCH_REPAIR_1"/>
    <property type="match status" value="1"/>
</dbReference>
<feature type="region of interest" description="Disordered" evidence="3">
    <location>
        <begin position="678"/>
        <end position="703"/>
    </location>
</feature>
<comment type="similarity">
    <text evidence="1">Belongs to the DNA mismatch repair MutL/HexB family.</text>
</comment>
<feature type="region of interest" description="Disordered" evidence="3">
    <location>
        <begin position="400"/>
        <end position="564"/>
    </location>
</feature>
<protein>
    <submittedName>
        <fullName evidence="5">DNA mismatch repair protein</fullName>
    </submittedName>
</protein>
<dbReference type="InterPro" id="IPR013507">
    <property type="entry name" value="DNA_mismatch_S5_2-like"/>
</dbReference>
<dbReference type="FunFam" id="3.30.565.10:FF:000017">
    <property type="entry name" value="PMS1 homolog 1, mismatch repair system component"/>
    <property type="match status" value="1"/>
</dbReference>
<dbReference type="InterPro" id="IPR036890">
    <property type="entry name" value="HATPase_C_sf"/>
</dbReference>
<reference evidence="5" key="1">
    <citation type="submission" date="2022-11" db="EMBL/GenBank/DDBJ databases">
        <authorList>
            <person name="Petersen C."/>
        </authorList>
    </citation>
    <scope>NUCLEOTIDE SEQUENCE</scope>
    <source>
        <strain evidence="5">IBT 34128</strain>
    </source>
</reference>
<dbReference type="Proteomes" id="UP001141434">
    <property type="component" value="Unassembled WGS sequence"/>
</dbReference>
<dbReference type="PANTHER" id="PTHR10073">
    <property type="entry name" value="DNA MISMATCH REPAIR PROTEIN MLH, PMS, MUTL"/>
    <property type="match status" value="1"/>
</dbReference>
<evidence type="ECO:0000259" key="4">
    <source>
        <dbReference type="SMART" id="SM01340"/>
    </source>
</evidence>
<dbReference type="GO" id="GO:0061982">
    <property type="term" value="P:meiosis I cell cycle process"/>
    <property type="evidence" value="ECO:0007669"/>
    <property type="project" value="UniProtKB-ARBA"/>
</dbReference>
<dbReference type="SUPFAM" id="SSF55874">
    <property type="entry name" value="ATPase domain of HSP90 chaperone/DNA topoisomerase II/histidine kinase"/>
    <property type="match status" value="1"/>
</dbReference>
<gene>
    <name evidence="5" type="ORF">NUU61_000155</name>
</gene>
<dbReference type="Gene3D" id="3.30.565.10">
    <property type="entry name" value="Histidine kinase-like ATPase, C-terminal domain"/>
    <property type="match status" value="1"/>
</dbReference>
<dbReference type="Gene3D" id="3.30.230.10">
    <property type="match status" value="1"/>
</dbReference>